<dbReference type="HOGENOM" id="CLU_619488_0_0_14"/>
<dbReference type="OrthoDB" id="390238at2"/>
<proteinExistence type="predicted"/>
<reference evidence="1 2" key="1">
    <citation type="journal article" date="2013" name="Genome Biol. Evol.">
        <title>Comparison of metabolic capacities and inference of gene content evolution in mosquito-associated Spiroplasma diminutum and S. taiwanense.</title>
        <authorList>
            <person name="Lo W.S."/>
            <person name="Ku C."/>
            <person name="Chen L.L."/>
            <person name="Chang T.H."/>
            <person name="Kuo C.H."/>
        </authorList>
    </citation>
    <scope>NUCLEOTIDE SEQUENCE [LARGE SCALE GENOMIC DNA]</scope>
    <source>
        <strain evidence="1">CUAS-1</strain>
    </source>
</reference>
<dbReference type="RefSeq" id="WP_020836317.1">
    <property type="nucleotide sequence ID" value="NC_021833.1"/>
</dbReference>
<evidence type="ECO:0000313" key="2">
    <source>
        <dbReference type="Proteomes" id="UP000014983"/>
    </source>
</evidence>
<evidence type="ECO:0000313" key="1">
    <source>
        <dbReference type="EMBL" id="AGR42084.1"/>
    </source>
</evidence>
<organism evidence="1 2">
    <name type="scientific">Spiroplasma diminutum CUAS-1</name>
    <dbReference type="NCBI Taxonomy" id="1276221"/>
    <lineage>
        <taxon>Bacteria</taxon>
        <taxon>Bacillati</taxon>
        <taxon>Mycoplasmatota</taxon>
        <taxon>Mollicutes</taxon>
        <taxon>Entomoplasmatales</taxon>
        <taxon>Spiroplasmataceae</taxon>
        <taxon>Spiroplasma</taxon>
    </lineage>
</organism>
<sequence length="437" mass="51467">MAELIKENDMLSDLIKKQDLYKAAKNNKISDQDTQRFIDSIFSNYFLDNDNINFLVKNGYNFFSFSDEEFCFCLSGIAFENCCKANMNKEKSKSYVPFIKAIINNEQYNEYLQFSLKLFETTYSNLGESEKCNFLDCSNKSVENRLYNIDFESTKYLSSNRKNIFDNNYKMGQNFFEEVNNDQFKYFGFCEEHYNQIIDIPMTKQSSDEDIILFNFPAVVNKLFLARVQLEALKTEFREYFNSIEEEAVKTIFIYNIKKVSNHVSSLLNTYSFFIEILKGGSNRYGIAKFNLPKTNNFRIKDVFQPQITPDDFKVVNSINNLFLSENFATIVMYGDRTNSFITMVYDKKNENLKDFFNQYLKMVQAKTKSEAAFISNCSLILADNILFDKEWFDNLTEQDILLYSALNKFRFQHPNMGQEYLKMKFFAGFNKGNNFF</sequence>
<name>S5LWC0_9MOLU</name>
<gene>
    <name evidence="1" type="ORF">SDIMI_v3c03800</name>
</gene>
<dbReference type="EMBL" id="CP005076">
    <property type="protein sequence ID" value="AGR42084.1"/>
    <property type="molecule type" value="Genomic_DNA"/>
</dbReference>
<dbReference type="Proteomes" id="UP000014983">
    <property type="component" value="Chromosome"/>
</dbReference>
<protein>
    <submittedName>
        <fullName evidence="1">Uncharacterized protein</fullName>
    </submittedName>
</protein>
<keyword evidence="2" id="KW-1185">Reference proteome</keyword>
<dbReference type="PATRIC" id="fig|1276221.3.peg.377"/>
<accession>S5LWC0</accession>
<dbReference type="InParanoid" id="S5LWC0"/>
<dbReference type="STRING" id="1276221.SDIMI_v3c03800"/>
<dbReference type="KEGG" id="sdi:SDIMI_v3c03800"/>
<dbReference type="AlphaFoldDB" id="S5LWC0"/>